<dbReference type="InterPro" id="IPR000719">
    <property type="entry name" value="Prot_kinase_dom"/>
</dbReference>
<feature type="compositionally biased region" description="Basic residues" evidence="1">
    <location>
        <begin position="21"/>
        <end position="34"/>
    </location>
</feature>
<comment type="caution">
    <text evidence="2">The sequence shown here is derived from an EMBL/GenBank/DDBJ whole genome shotgun (WGS) entry which is preliminary data.</text>
</comment>
<organism evidence="2 3">
    <name type="scientific">Paramuricea clavata</name>
    <name type="common">Red gorgonian</name>
    <name type="synonym">Violescent sea-whip</name>
    <dbReference type="NCBI Taxonomy" id="317549"/>
    <lineage>
        <taxon>Eukaryota</taxon>
        <taxon>Metazoa</taxon>
        <taxon>Cnidaria</taxon>
        <taxon>Anthozoa</taxon>
        <taxon>Octocorallia</taxon>
        <taxon>Malacalcyonacea</taxon>
        <taxon>Plexauridae</taxon>
        <taxon>Paramuricea</taxon>
    </lineage>
</organism>
<name>A0A7D9KYA8_PARCT</name>
<feature type="compositionally biased region" description="Basic and acidic residues" evidence="1">
    <location>
        <begin position="1"/>
        <end position="20"/>
    </location>
</feature>
<dbReference type="SMART" id="SM00220">
    <property type="entry name" value="S_TKc"/>
    <property type="match status" value="1"/>
</dbReference>
<dbReference type="SUPFAM" id="SSF56112">
    <property type="entry name" value="Protein kinase-like (PK-like)"/>
    <property type="match status" value="1"/>
</dbReference>
<evidence type="ECO:0000256" key="1">
    <source>
        <dbReference type="SAM" id="MobiDB-lite"/>
    </source>
</evidence>
<dbReference type="AlphaFoldDB" id="A0A7D9KYA8"/>
<dbReference type="Gene3D" id="3.30.200.20">
    <property type="entry name" value="Phosphorylase Kinase, domain 1"/>
    <property type="match status" value="1"/>
</dbReference>
<dbReference type="GO" id="GO:0004674">
    <property type="term" value="F:protein serine/threonine kinase activity"/>
    <property type="evidence" value="ECO:0007669"/>
    <property type="project" value="TreeGrafter"/>
</dbReference>
<keyword evidence="2" id="KW-0808">Transferase</keyword>
<dbReference type="InterPro" id="IPR011009">
    <property type="entry name" value="Kinase-like_dom_sf"/>
</dbReference>
<keyword evidence="3" id="KW-1185">Reference proteome</keyword>
<sequence length="351" mass="40161">MESSGDEAKKQSRENTLKEKRAMRRDRNKRRKSEKRQMREKLKEEREKGLENAKVASLEAQRYKAIARKYLNLWQKAAKRSDTWQSTKTGPGADGKMKTISRDHLTHVKDHKKLAKGAFGKCKIKMYQGQLVVTKEFRKEVSKEAVMKEAGILSRLSHPGVPFVLGIDLSRNPFMMVTLFYGIDMSNTTLFELLNSDKFNAEFKLDQSKSISITIKLAETLSYIHDNGILHNDIKSDNIVFYGENTQLKPVLIDFGKACAMKEGKFYKLSKDEQLKYKKNHSHIAPEIVDGSEPQTASSDMYSFGLVVQKVGKFVCWKELEKLGDICAEPDIAKRCTLTFLMDECKLLSKQ</sequence>
<protein>
    <submittedName>
        <fullName evidence="2">Serine threonine- kinase</fullName>
    </submittedName>
</protein>
<keyword evidence="2" id="KW-0418">Kinase</keyword>
<dbReference type="GO" id="GO:0005634">
    <property type="term" value="C:nucleus"/>
    <property type="evidence" value="ECO:0007669"/>
    <property type="project" value="TreeGrafter"/>
</dbReference>
<reference evidence="2" key="1">
    <citation type="submission" date="2020-04" db="EMBL/GenBank/DDBJ databases">
        <authorList>
            <person name="Alioto T."/>
            <person name="Alioto T."/>
            <person name="Gomez Garrido J."/>
        </authorList>
    </citation>
    <scope>NUCLEOTIDE SEQUENCE</scope>
    <source>
        <strain evidence="2">A484AB</strain>
    </source>
</reference>
<evidence type="ECO:0000313" key="3">
    <source>
        <dbReference type="Proteomes" id="UP001152795"/>
    </source>
</evidence>
<dbReference type="PANTHER" id="PTHR44167:SF30">
    <property type="entry name" value="PHOSPHORYLASE KINASE"/>
    <property type="match status" value="1"/>
</dbReference>
<dbReference type="InterPro" id="IPR008271">
    <property type="entry name" value="Ser/Thr_kinase_AS"/>
</dbReference>
<dbReference type="PROSITE" id="PS00108">
    <property type="entry name" value="PROTEIN_KINASE_ST"/>
    <property type="match status" value="1"/>
</dbReference>
<dbReference type="OrthoDB" id="5988127at2759"/>
<dbReference type="PANTHER" id="PTHR44167">
    <property type="entry name" value="OVARIAN-SPECIFIC SERINE/THREONINE-PROTEIN KINASE LOK-RELATED"/>
    <property type="match status" value="1"/>
</dbReference>
<proteinExistence type="predicted"/>
<evidence type="ECO:0000313" key="2">
    <source>
        <dbReference type="EMBL" id="CAB4022184.1"/>
    </source>
</evidence>
<gene>
    <name evidence="2" type="ORF">PACLA_8A031954</name>
</gene>
<accession>A0A7D9KYA8</accession>
<feature type="region of interest" description="Disordered" evidence="1">
    <location>
        <begin position="1"/>
        <end position="50"/>
    </location>
</feature>
<dbReference type="GO" id="GO:0044773">
    <property type="term" value="P:mitotic DNA damage checkpoint signaling"/>
    <property type="evidence" value="ECO:0007669"/>
    <property type="project" value="TreeGrafter"/>
</dbReference>
<dbReference type="Pfam" id="PF00069">
    <property type="entry name" value="Pkinase"/>
    <property type="match status" value="1"/>
</dbReference>
<feature type="compositionally biased region" description="Basic and acidic residues" evidence="1">
    <location>
        <begin position="35"/>
        <end position="50"/>
    </location>
</feature>
<dbReference type="Proteomes" id="UP001152795">
    <property type="component" value="Unassembled WGS sequence"/>
</dbReference>
<dbReference type="EMBL" id="CACRXK020011847">
    <property type="protein sequence ID" value="CAB4022184.1"/>
    <property type="molecule type" value="Genomic_DNA"/>
</dbReference>
<dbReference type="Gene3D" id="1.10.510.10">
    <property type="entry name" value="Transferase(Phosphotransferase) domain 1"/>
    <property type="match status" value="1"/>
</dbReference>
<dbReference type="PROSITE" id="PS50011">
    <property type="entry name" value="PROTEIN_KINASE_DOM"/>
    <property type="match status" value="1"/>
</dbReference>
<dbReference type="GO" id="GO:0005524">
    <property type="term" value="F:ATP binding"/>
    <property type="evidence" value="ECO:0007669"/>
    <property type="project" value="InterPro"/>
</dbReference>